<sequence length="206" mass="24277">MQKLSPEFCLFVWDLRRESSCAKMSSLEVITFPVVVASSRQRFNLGRNKSHTGEFTFRGKIVLARSKVDNSCPDAQTHHYFKVSKIQDAQRRIGQLEQENKSLCVRLANIYHGSGMVDCWNEYQQKSVFRQKQNIELVRLTLENQAILKRLRDRKPTYDRKQYEKDWQISRNYMRNTSRFPVPKQEKLGNVKNSKPLRTTRNTQSS</sequence>
<comment type="similarity">
    <text evidence="1">Belongs to the CFAP97 family.</text>
</comment>
<gene>
    <name evidence="4" type="primary">CFAP97D1</name>
</gene>
<dbReference type="PANTHER" id="PTHR33768">
    <property type="entry name" value="MIP11318P"/>
    <property type="match status" value="1"/>
</dbReference>
<dbReference type="PANTHER" id="PTHR33768:SF5">
    <property type="entry name" value="SPERM AXONEMAL MAINTENANCE PROTEIN CFAP97D1"/>
    <property type="match status" value="1"/>
</dbReference>
<dbReference type="AlphaFoldDB" id="A0A6P9BTU3"/>
<evidence type="ECO:0000313" key="3">
    <source>
        <dbReference type="Proteomes" id="UP001652622"/>
    </source>
</evidence>
<accession>A0A6P9BTU3</accession>
<name>A0A6P9BTU3_PANGU</name>
<dbReference type="InterPro" id="IPR038792">
    <property type="entry name" value="CFAP97D1/2"/>
</dbReference>
<evidence type="ECO:0000256" key="1">
    <source>
        <dbReference type="ARBA" id="ARBA00008315"/>
    </source>
</evidence>
<feature type="region of interest" description="Disordered" evidence="2">
    <location>
        <begin position="174"/>
        <end position="206"/>
    </location>
</feature>
<dbReference type="RefSeq" id="XP_034271311.2">
    <property type="nucleotide sequence ID" value="XM_034415420.2"/>
</dbReference>
<reference evidence="4" key="1">
    <citation type="submission" date="2025-08" db="UniProtKB">
        <authorList>
            <consortium name="RefSeq"/>
        </authorList>
    </citation>
    <scope>IDENTIFICATION</scope>
    <source>
        <tissue evidence="4">Blood</tissue>
    </source>
</reference>
<dbReference type="InParanoid" id="A0A6P9BTU3"/>
<keyword evidence="3" id="KW-1185">Reference proteome</keyword>
<evidence type="ECO:0000256" key="2">
    <source>
        <dbReference type="SAM" id="MobiDB-lite"/>
    </source>
</evidence>
<protein>
    <submittedName>
        <fullName evidence="4">Sperm axonemal maintenance protein CFAP97D1</fullName>
    </submittedName>
</protein>
<dbReference type="Proteomes" id="UP001652622">
    <property type="component" value="Unplaced"/>
</dbReference>
<organism evidence="3 4">
    <name type="scientific">Pantherophis guttatus</name>
    <name type="common">Corn snake</name>
    <name type="synonym">Elaphe guttata</name>
    <dbReference type="NCBI Taxonomy" id="94885"/>
    <lineage>
        <taxon>Eukaryota</taxon>
        <taxon>Metazoa</taxon>
        <taxon>Chordata</taxon>
        <taxon>Craniata</taxon>
        <taxon>Vertebrata</taxon>
        <taxon>Euteleostomi</taxon>
        <taxon>Lepidosauria</taxon>
        <taxon>Squamata</taxon>
        <taxon>Bifurcata</taxon>
        <taxon>Unidentata</taxon>
        <taxon>Episquamata</taxon>
        <taxon>Toxicofera</taxon>
        <taxon>Serpentes</taxon>
        <taxon>Colubroidea</taxon>
        <taxon>Colubridae</taxon>
        <taxon>Colubrinae</taxon>
        <taxon>Pantherophis</taxon>
    </lineage>
</organism>
<dbReference type="GeneID" id="117664491"/>
<evidence type="ECO:0000313" key="4">
    <source>
        <dbReference type="RefSeq" id="XP_034271311.2"/>
    </source>
</evidence>
<dbReference type="InterPro" id="IPR029488">
    <property type="entry name" value="Hmw/CFAP97"/>
</dbReference>
<feature type="compositionally biased region" description="Polar residues" evidence="2">
    <location>
        <begin position="191"/>
        <end position="206"/>
    </location>
</feature>
<dbReference type="Pfam" id="PF13879">
    <property type="entry name" value="Hmw_CFAP97"/>
    <property type="match status" value="1"/>
</dbReference>
<proteinExistence type="inferred from homology"/>
<dbReference type="GO" id="GO:0007288">
    <property type="term" value="P:sperm axoneme assembly"/>
    <property type="evidence" value="ECO:0007669"/>
    <property type="project" value="TreeGrafter"/>
</dbReference>
<dbReference type="KEGG" id="pgut:117664491"/>